<gene>
    <name evidence="3" type="ORF">EHP00_2724</name>
    <name evidence="2" type="ORF">EHP00_511</name>
</gene>
<keyword evidence="1" id="KW-0175">Coiled coil</keyword>
<dbReference type="EMBL" id="MNPJ01000023">
    <property type="protein sequence ID" value="OQS54007.1"/>
    <property type="molecule type" value="Genomic_DNA"/>
</dbReference>
<protein>
    <submittedName>
        <fullName evidence="3">Uncharacterized protein</fullName>
    </submittedName>
</protein>
<sequence length="219" mass="25946">MEEKNDKNKDIKFNSLPPVDLPGPFLMDIELKEPFEFTSQCDALDDDFKCIYQDPLDFINILEELNNLEEEKIDENKNIFKKEEIIDKEYYAKQNERSEVFLRYSQADRLKHIFNFSTFLGQSFKLVDEKQENDPEEEIVEEYDLVKSNQDDFIMIAGECEPFAEYEFNDNGSSIVNKITVRGRTYNMTKQTADKYICINIKEGKAYFSKMKNMYKITK</sequence>
<dbReference type="EMBL" id="MNPJ01000018">
    <property type="protein sequence ID" value="OQS54691.1"/>
    <property type="molecule type" value="Genomic_DNA"/>
</dbReference>
<dbReference type="AlphaFoldDB" id="A0A1W0E611"/>
<dbReference type="OrthoDB" id="2194207at2759"/>
<name>A0A1W0E611_9MICR</name>
<evidence type="ECO:0000256" key="1">
    <source>
        <dbReference type="SAM" id="Coils"/>
    </source>
</evidence>
<dbReference type="VEuPathDB" id="MicrosporidiaDB:EHP00_2724"/>
<reference evidence="3 4" key="1">
    <citation type="journal article" date="2017" name="Environ. Microbiol.">
        <title>Decay of the glycolytic pathway and adaptation to intranuclear parasitism within Enterocytozoonidae microsporidia.</title>
        <authorList>
            <person name="Wiredu Boakye D."/>
            <person name="Jaroenlak P."/>
            <person name="Prachumwat A."/>
            <person name="Williams T.A."/>
            <person name="Bateman K.S."/>
            <person name="Itsathitphaisarn O."/>
            <person name="Sritunyalucksana K."/>
            <person name="Paszkiewicz K.H."/>
            <person name="Moore K.A."/>
            <person name="Stentiford G.D."/>
            <person name="Williams B.A."/>
        </authorList>
    </citation>
    <scope>NUCLEOTIDE SEQUENCE [LARGE SCALE GENOMIC DNA]</scope>
    <source>
        <strain evidence="3 4">TH1</strain>
    </source>
</reference>
<dbReference type="VEuPathDB" id="MicrosporidiaDB:EHP00_511"/>
<feature type="coiled-coil region" evidence="1">
    <location>
        <begin position="58"/>
        <end position="85"/>
    </location>
</feature>
<comment type="caution">
    <text evidence="3">The sequence shown here is derived from an EMBL/GenBank/DDBJ whole genome shotgun (WGS) entry which is preliminary data.</text>
</comment>
<proteinExistence type="predicted"/>
<organism evidence="3 4">
    <name type="scientific">Ecytonucleospora hepatopenaei</name>
    <dbReference type="NCBI Taxonomy" id="646526"/>
    <lineage>
        <taxon>Eukaryota</taxon>
        <taxon>Fungi</taxon>
        <taxon>Fungi incertae sedis</taxon>
        <taxon>Microsporidia</taxon>
        <taxon>Enterocytozoonidae</taxon>
        <taxon>Ecytonucleospora</taxon>
    </lineage>
</organism>
<evidence type="ECO:0000313" key="4">
    <source>
        <dbReference type="Proteomes" id="UP000192758"/>
    </source>
</evidence>
<dbReference type="Proteomes" id="UP000192758">
    <property type="component" value="Unassembled WGS sequence"/>
</dbReference>
<keyword evidence="4" id="KW-1185">Reference proteome</keyword>
<evidence type="ECO:0000313" key="3">
    <source>
        <dbReference type="EMBL" id="OQS54691.1"/>
    </source>
</evidence>
<evidence type="ECO:0000313" key="2">
    <source>
        <dbReference type="EMBL" id="OQS54007.1"/>
    </source>
</evidence>
<accession>A0A1W0E611</accession>